<evidence type="ECO:0008006" key="14">
    <source>
        <dbReference type="Google" id="ProtNLM"/>
    </source>
</evidence>
<dbReference type="PRINTS" id="PR00783">
    <property type="entry name" value="MINTRINSICP"/>
</dbReference>
<evidence type="ECO:0000256" key="7">
    <source>
        <dbReference type="ARBA" id="ARBA00023136"/>
    </source>
</evidence>
<dbReference type="STRING" id="503106.A0A218Z7I6"/>
<feature type="transmembrane region" description="Helical" evidence="11">
    <location>
        <begin position="214"/>
        <end position="237"/>
    </location>
</feature>
<dbReference type="PANTHER" id="PTHR19139">
    <property type="entry name" value="AQUAPORIN TRANSPORTER"/>
    <property type="match status" value="1"/>
</dbReference>
<proteinExistence type="inferred from homology"/>
<dbReference type="Pfam" id="PF00230">
    <property type="entry name" value="MIP"/>
    <property type="match status" value="1"/>
</dbReference>
<dbReference type="PANTHER" id="PTHR19139:SF199">
    <property type="entry name" value="MIP17260P"/>
    <property type="match status" value="1"/>
</dbReference>
<evidence type="ECO:0000256" key="11">
    <source>
        <dbReference type="SAM" id="Phobius"/>
    </source>
</evidence>
<dbReference type="Gene3D" id="1.20.1080.10">
    <property type="entry name" value="Glycerol uptake facilitator protein"/>
    <property type="match status" value="1"/>
</dbReference>
<comment type="similarity">
    <text evidence="2 9">Belongs to the MIP/aquaporin (TC 1.A.8) family.</text>
</comment>
<dbReference type="FunCoup" id="A0A218Z7I6">
    <property type="interactions" value="213"/>
</dbReference>
<dbReference type="InterPro" id="IPR034294">
    <property type="entry name" value="Aquaporin_transptr"/>
</dbReference>
<sequence>MPIPLTYPSNIKSEFELSGRPPTPVQYTAPTLARTEFVLDRPRISWMSDSVRNHIVAMIGEFLGTLSFLFFGLAAVQVANSKPDTLLRIDASSGAPSLLQIVYISGSFGISLTVNVWVFYRVSGGMFNPAVTFGLCLAGAVPWVRGALLVPVQLLASVAASLLVSTLLPGYFNTQANTGAGVSPVQALFLEMILTCQLVFTVLMLAVEKHRASFAAPLGIGLAVFLAALVGGSFSGACLNPARSFGPDVVLMDFKSYHWIYWAGPILGAVNAVGIYKTLKLLEYTTANPGQDDDGLDIYRVVSGRQQVHHQRRGSIESYSSQNPLGYA</sequence>
<feature type="transmembrane region" description="Helical" evidence="11">
    <location>
        <begin position="97"/>
        <end position="120"/>
    </location>
</feature>
<evidence type="ECO:0000256" key="8">
    <source>
        <dbReference type="ARBA" id="ARBA00034651"/>
    </source>
</evidence>
<evidence type="ECO:0000256" key="4">
    <source>
        <dbReference type="ARBA" id="ARBA00022692"/>
    </source>
</evidence>
<evidence type="ECO:0000256" key="6">
    <source>
        <dbReference type="ARBA" id="ARBA00022989"/>
    </source>
</evidence>
<dbReference type="SUPFAM" id="SSF81338">
    <property type="entry name" value="Aquaporin-like"/>
    <property type="match status" value="1"/>
</dbReference>
<accession>A0A218Z7I6</accession>
<dbReference type="InterPro" id="IPR023271">
    <property type="entry name" value="Aquaporin-like"/>
</dbReference>
<name>A0A218Z7I6_9HELO</name>
<evidence type="ECO:0000256" key="10">
    <source>
        <dbReference type="SAM" id="MobiDB-lite"/>
    </source>
</evidence>
<evidence type="ECO:0000313" key="13">
    <source>
        <dbReference type="Proteomes" id="UP000242519"/>
    </source>
</evidence>
<feature type="region of interest" description="Disordered" evidence="10">
    <location>
        <begin position="309"/>
        <end position="328"/>
    </location>
</feature>
<keyword evidence="4 9" id="KW-0812">Transmembrane</keyword>
<evidence type="ECO:0000256" key="3">
    <source>
        <dbReference type="ARBA" id="ARBA00022448"/>
    </source>
</evidence>
<dbReference type="AlphaFoldDB" id="A0A218Z7I6"/>
<dbReference type="Proteomes" id="UP000242519">
    <property type="component" value="Unassembled WGS sequence"/>
</dbReference>
<dbReference type="EMBL" id="MZNU01000138">
    <property type="protein sequence ID" value="OWP04041.1"/>
    <property type="molecule type" value="Genomic_DNA"/>
</dbReference>
<dbReference type="InterPro" id="IPR000425">
    <property type="entry name" value="MIP"/>
</dbReference>
<evidence type="ECO:0000256" key="9">
    <source>
        <dbReference type="RuleBase" id="RU000477"/>
    </source>
</evidence>
<dbReference type="OrthoDB" id="3222at2759"/>
<evidence type="ECO:0000256" key="2">
    <source>
        <dbReference type="ARBA" id="ARBA00006175"/>
    </source>
</evidence>
<dbReference type="InParanoid" id="A0A218Z7I6"/>
<organism evidence="12 13">
    <name type="scientific">Diplocarpon coronariae</name>
    <dbReference type="NCBI Taxonomy" id="2795749"/>
    <lineage>
        <taxon>Eukaryota</taxon>
        <taxon>Fungi</taxon>
        <taxon>Dikarya</taxon>
        <taxon>Ascomycota</taxon>
        <taxon>Pezizomycotina</taxon>
        <taxon>Leotiomycetes</taxon>
        <taxon>Helotiales</taxon>
        <taxon>Drepanopezizaceae</taxon>
        <taxon>Diplocarpon</taxon>
    </lineage>
</organism>
<feature type="compositionally biased region" description="Polar residues" evidence="10">
    <location>
        <begin position="317"/>
        <end position="328"/>
    </location>
</feature>
<comment type="catalytic activity">
    <reaction evidence="8">
        <text>H2O(in) = H2O(out)</text>
        <dbReference type="Rhea" id="RHEA:29667"/>
        <dbReference type="ChEBI" id="CHEBI:15377"/>
    </reaction>
</comment>
<reference evidence="12 13" key="1">
    <citation type="submission" date="2017-04" db="EMBL/GenBank/DDBJ databases">
        <title>Draft genome sequence of Marssonina coronaria NL1: causal agent of apple blotch.</title>
        <authorList>
            <person name="Cheng Q."/>
        </authorList>
    </citation>
    <scope>NUCLEOTIDE SEQUENCE [LARGE SCALE GENOMIC DNA]</scope>
    <source>
        <strain evidence="12 13">NL1</strain>
    </source>
</reference>
<evidence type="ECO:0000256" key="1">
    <source>
        <dbReference type="ARBA" id="ARBA00004141"/>
    </source>
</evidence>
<comment type="subcellular location">
    <subcellularLocation>
        <location evidence="1">Membrane</location>
        <topology evidence="1">Multi-pass membrane protein</topology>
    </subcellularLocation>
</comment>
<feature type="transmembrane region" description="Helical" evidence="11">
    <location>
        <begin position="55"/>
        <end position="76"/>
    </location>
</feature>
<dbReference type="FunFam" id="1.20.1080.10:FF:000014">
    <property type="entry name" value="Aquaporin 1"/>
    <property type="match status" value="1"/>
</dbReference>
<evidence type="ECO:0000256" key="5">
    <source>
        <dbReference type="ARBA" id="ARBA00022737"/>
    </source>
</evidence>
<keyword evidence="7 11" id="KW-0472">Membrane</keyword>
<keyword evidence="13" id="KW-1185">Reference proteome</keyword>
<feature type="transmembrane region" description="Helical" evidence="11">
    <location>
        <begin position="126"/>
        <end position="144"/>
    </location>
</feature>
<keyword evidence="5" id="KW-0677">Repeat</keyword>
<dbReference type="GO" id="GO:0005886">
    <property type="term" value="C:plasma membrane"/>
    <property type="evidence" value="ECO:0007669"/>
    <property type="project" value="TreeGrafter"/>
</dbReference>
<dbReference type="GO" id="GO:0015250">
    <property type="term" value="F:water channel activity"/>
    <property type="evidence" value="ECO:0007669"/>
    <property type="project" value="TreeGrafter"/>
</dbReference>
<feature type="transmembrane region" description="Helical" evidence="11">
    <location>
        <begin position="151"/>
        <end position="172"/>
    </location>
</feature>
<comment type="caution">
    <text evidence="12">The sequence shown here is derived from an EMBL/GenBank/DDBJ whole genome shotgun (WGS) entry which is preliminary data.</text>
</comment>
<gene>
    <name evidence="12" type="ORF">B2J93_1595</name>
</gene>
<keyword evidence="6 11" id="KW-1133">Transmembrane helix</keyword>
<feature type="transmembrane region" description="Helical" evidence="11">
    <location>
        <begin position="257"/>
        <end position="276"/>
    </location>
</feature>
<protein>
    <recommendedName>
        <fullName evidence="14">Aquaporin</fullName>
    </recommendedName>
</protein>
<keyword evidence="3 9" id="KW-0813">Transport</keyword>
<evidence type="ECO:0000313" key="12">
    <source>
        <dbReference type="EMBL" id="OWP04041.1"/>
    </source>
</evidence>
<feature type="transmembrane region" description="Helical" evidence="11">
    <location>
        <begin position="184"/>
        <end position="207"/>
    </location>
</feature>